<comment type="caution">
    <text evidence="3">The sequence shown here is derived from an EMBL/GenBank/DDBJ whole genome shotgun (WGS) entry which is preliminary data.</text>
</comment>
<dbReference type="Gene3D" id="1.10.390.10">
    <property type="entry name" value="Neutral Protease Domain 2"/>
    <property type="match status" value="1"/>
</dbReference>
<dbReference type="InterPro" id="IPR027268">
    <property type="entry name" value="Peptidase_M4/M1_CTD_sf"/>
</dbReference>
<dbReference type="PANTHER" id="PTHR45726">
    <property type="entry name" value="LEUKOTRIENE A-4 HYDROLASE"/>
    <property type="match status" value="1"/>
</dbReference>
<proteinExistence type="predicted"/>
<dbReference type="Proteomes" id="UP000675880">
    <property type="component" value="Unassembled WGS sequence"/>
</dbReference>
<dbReference type="InterPro" id="IPR014782">
    <property type="entry name" value="Peptidase_M1_dom"/>
</dbReference>
<feature type="signal peptide" evidence="1">
    <location>
        <begin position="1"/>
        <end position="22"/>
    </location>
</feature>
<dbReference type="InterPro" id="IPR034015">
    <property type="entry name" value="M1_LTA4H"/>
</dbReference>
<sequence length="730" mass="81487">MNWLYRLFRFSLLVCLLVPALAAAHPLSQTPSIEHHQLILELRPDSHQLIATDRLTVRGGLSGQELVFSLAPALVLERIEDVTRCQDPCESAPEVVFRRENVAGGTVLPRVILSQPANSENDNRVQLKFSYRGVIDDPPRDPRHLRFVTPSETSGHIGPEGVYLSSESQWYPDLDDSLATYDVRITVPEGWSAVTQGTAQSDPARWIVSTKSEALTVVANRFVVKTRPWKAQSGQAILLATYLFPDEAALADEYLDASARYLDAYIPLLGPYPFTQFAVVENFFSSGLGMPSFTLLGSGVIKRHYTQPYALGHEIVHSWIGNGVFNRVSRGNWVEGLTTYLSNYYYHELTGDAVQAREQRRLMLLGYAVYVRPGEGYPVKEFAQKQDEKDNAIGYQQCAMVFHALRQEVGEEAFWRAVRQIPERYLGAVADWDDLERIFQEVAGRNLRWFFAQWVERAGVPDIELSGLRVQPSRSVAEAQGGTEVVVHLAQRGVPYRVSIELEFVLSEGRTHRTRVQLTDSQQDVIVLVPERPRAVRLDPGVHLFRRIARADMAPMLNLYVTDAQRTMVVSREGSGTPGPFPDIVQRIVAQEAAKPALSRTTVVTAGSEEWSAARAGSWLVLGGPRDNPAASAVVQQCRDHLRLTDNGFFVDGKTYEGAGMALLVSCRREDHPGSVVTLLYGVTPQALGRVARLLFFYGWQSYVVFQDGAVVARGDWEDMMSAEVPSETR</sequence>
<evidence type="ECO:0000256" key="1">
    <source>
        <dbReference type="SAM" id="SignalP"/>
    </source>
</evidence>
<evidence type="ECO:0000259" key="2">
    <source>
        <dbReference type="Pfam" id="PF01433"/>
    </source>
</evidence>
<organism evidence="3 4">
    <name type="scientific">Nitrospira defluvii</name>
    <dbReference type="NCBI Taxonomy" id="330214"/>
    <lineage>
        <taxon>Bacteria</taxon>
        <taxon>Pseudomonadati</taxon>
        <taxon>Nitrospirota</taxon>
        <taxon>Nitrospiria</taxon>
        <taxon>Nitrospirales</taxon>
        <taxon>Nitrospiraceae</taxon>
        <taxon>Nitrospira</taxon>
    </lineage>
</organism>
<dbReference type="Pfam" id="PF01433">
    <property type="entry name" value="Peptidase_M1"/>
    <property type="match status" value="1"/>
</dbReference>
<dbReference type="EMBL" id="CAJNBJ010000001">
    <property type="protein sequence ID" value="CAE6717666.1"/>
    <property type="molecule type" value="Genomic_DNA"/>
</dbReference>
<name>A0ABM8QVH5_9BACT</name>
<protein>
    <submittedName>
        <fullName evidence="3">Peptidase_M1 domain-containing protein</fullName>
    </submittedName>
</protein>
<feature type="domain" description="Peptidase M1 membrane alanine aminopeptidase" evidence="2">
    <location>
        <begin position="312"/>
        <end position="454"/>
    </location>
</feature>
<accession>A0ABM8QVH5</accession>
<dbReference type="PANTHER" id="PTHR45726:SF3">
    <property type="entry name" value="LEUKOTRIENE A-4 HYDROLASE"/>
    <property type="match status" value="1"/>
</dbReference>
<dbReference type="RefSeq" id="WP_213041260.1">
    <property type="nucleotide sequence ID" value="NZ_CAJNBJ010000001.1"/>
</dbReference>
<evidence type="ECO:0000313" key="4">
    <source>
        <dbReference type="Proteomes" id="UP000675880"/>
    </source>
</evidence>
<feature type="chain" id="PRO_5046337907" evidence="1">
    <location>
        <begin position="23"/>
        <end position="730"/>
    </location>
</feature>
<keyword evidence="4" id="KW-1185">Reference proteome</keyword>
<gene>
    <name evidence="3" type="ORF">NSPZN2_11534</name>
</gene>
<reference evidence="3 4" key="1">
    <citation type="submission" date="2021-02" db="EMBL/GenBank/DDBJ databases">
        <authorList>
            <person name="Han P."/>
        </authorList>
    </citation>
    <scope>NUCLEOTIDE SEQUENCE [LARGE SCALE GENOMIC DNA]</scope>
    <source>
        <strain evidence="3">Candidatus Nitrospira sp. ZN2</strain>
    </source>
</reference>
<evidence type="ECO:0000313" key="3">
    <source>
        <dbReference type="EMBL" id="CAE6717666.1"/>
    </source>
</evidence>
<keyword evidence="1" id="KW-0732">Signal</keyword>
<dbReference type="SUPFAM" id="SSF55486">
    <property type="entry name" value="Metalloproteases ('zincins'), catalytic domain"/>
    <property type="match status" value="1"/>
</dbReference>